<evidence type="ECO:0000313" key="2">
    <source>
        <dbReference type="EMBL" id="ESW06036.1"/>
    </source>
</evidence>
<feature type="transmembrane region" description="Helical" evidence="1">
    <location>
        <begin position="6"/>
        <end position="21"/>
    </location>
</feature>
<accession>V7AP96</accession>
<dbReference type="Proteomes" id="UP000000226">
    <property type="component" value="Chromosome 10"/>
</dbReference>
<dbReference type="AlphaFoldDB" id="V7AP96"/>
<organism evidence="2 3">
    <name type="scientific">Phaseolus vulgaris</name>
    <name type="common">Kidney bean</name>
    <name type="synonym">French bean</name>
    <dbReference type="NCBI Taxonomy" id="3885"/>
    <lineage>
        <taxon>Eukaryota</taxon>
        <taxon>Viridiplantae</taxon>
        <taxon>Streptophyta</taxon>
        <taxon>Embryophyta</taxon>
        <taxon>Tracheophyta</taxon>
        <taxon>Spermatophyta</taxon>
        <taxon>Magnoliopsida</taxon>
        <taxon>eudicotyledons</taxon>
        <taxon>Gunneridae</taxon>
        <taxon>Pentapetalae</taxon>
        <taxon>rosids</taxon>
        <taxon>fabids</taxon>
        <taxon>Fabales</taxon>
        <taxon>Fabaceae</taxon>
        <taxon>Papilionoideae</taxon>
        <taxon>50 kb inversion clade</taxon>
        <taxon>NPAAA clade</taxon>
        <taxon>indigoferoid/millettioid clade</taxon>
        <taxon>Phaseoleae</taxon>
        <taxon>Phaseolus</taxon>
    </lineage>
</organism>
<protein>
    <submittedName>
        <fullName evidence="2">Uncharacterized protein</fullName>
    </submittedName>
</protein>
<proteinExistence type="predicted"/>
<gene>
    <name evidence="2" type="ORF">PHAVU_010G014700g</name>
</gene>
<feature type="transmembrane region" description="Helical" evidence="1">
    <location>
        <begin position="28"/>
        <end position="47"/>
    </location>
</feature>
<dbReference type="Gramene" id="ESW06036">
    <property type="protein sequence ID" value="ESW06036"/>
    <property type="gene ID" value="PHAVU_010G014700g"/>
</dbReference>
<name>V7AP96_PHAVU</name>
<keyword evidence="3" id="KW-1185">Reference proteome</keyword>
<evidence type="ECO:0000256" key="1">
    <source>
        <dbReference type="SAM" id="Phobius"/>
    </source>
</evidence>
<dbReference type="EMBL" id="CM002297">
    <property type="protein sequence ID" value="ESW06036.1"/>
    <property type="molecule type" value="Genomic_DNA"/>
</dbReference>
<reference evidence="3" key="1">
    <citation type="journal article" date="2014" name="Nat. Genet.">
        <title>A reference genome for common bean and genome-wide analysis of dual domestications.</title>
        <authorList>
            <person name="Schmutz J."/>
            <person name="McClean P.E."/>
            <person name="Mamidi S."/>
            <person name="Wu G.A."/>
            <person name="Cannon S.B."/>
            <person name="Grimwood J."/>
            <person name="Jenkins J."/>
            <person name="Shu S."/>
            <person name="Song Q."/>
            <person name="Chavarro C."/>
            <person name="Torres-Torres M."/>
            <person name="Geffroy V."/>
            <person name="Moghaddam S.M."/>
            <person name="Gao D."/>
            <person name="Abernathy B."/>
            <person name="Barry K."/>
            <person name="Blair M."/>
            <person name="Brick M.A."/>
            <person name="Chovatia M."/>
            <person name="Gepts P."/>
            <person name="Goodstein D.M."/>
            <person name="Gonzales M."/>
            <person name="Hellsten U."/>
            <person name="Hyten D.L."/>
            <person name="Jia G."/>
            <person name="Kelly J.D."/>
            <person name="Kudrna D."/>
            <person name="Lee R."/>
            <person name="Richard M.M."/>
            <person name="Miklas P.N."/>
            <person name="Osorno J.M."/>
            <person name="Rodrigues J."/>
            <person name="Thareau V."/>
            <person name="Urrea C.A."/>
            <person name="Wang M."/>
            <person name="Yu Y."/>
            <person name="Zhang M."/>
            <person name="Wing R.A."/>
            <person name="Cregan P.B."/>
            <person name="Rokhsar D.S."/>
            <person name="Jackson S.A."/>
        </authorList>
    </citation>
    <scope>NUCLEOTIDE SEQUENCE [LARGE SCALE GENOMIC DNA]</scope>
    <source>
        <strain evidence="3">cv. G19833</strain>
    </source>
</reference>
<keyword evidence="1" id="KW-1133">Transmembrane helix</keyword>
<evidence type="ECO:0000313" key="3">
    <source>
        <dbReference type="Proteomes" id="UP000000226"/>
    </source>
</evidence>
<sequence>MDFELFFWFGDFVCITNYLIYTKNNRTMVILLSSILLSLFWVIRFVLLTGNNNYGNNKNAAWHNRLNIQRGIMSKLHGVEKVTSTETTKVEGETNDKQFILGWTEII</sequence>
<keyword evidence="1" id="KW-0472">Membrane</keyword>
<keyword evidence="1" id="KW-0812">Transmembrane</keyword>